<organism evidence="2 3">
    <name type="scientific">Inquilinus ginsengisoli</name>
    <dbReference type="NCBI Taxonomy" id="363840"/>
    <lineage>
        <taxon>Bacteria</taxon>
        <taxon>Pseudomonadati</taxon>
        <taxon>Pseudomonadota</taxon>
        <taxon>Alphaproteobacteria</taxon>
        <taxon>Rhodospirillales</taxon>
        <taxon>Rhodospirillaceae</taxon>
        <taxon>Inquilinus</taxon>
    </lineage>
</organism>
<dbReference type="InterPro" id="IPR014710">
    <property type="entry name" value="RmlC-like_jellyroll"/>
</dbReference>
<dbReference type="SUPFAM" id="SSF51182">
    <property type="entry name" value="RmlC-like cupins"/>
    <property type="match status" value="1"/>
</dbReference>
<keyword evidence="3" id="KW-1185">Reference proteome</keyword>
<accession>A0ABU1JYQ6</accession>
<evidence type="ECO:0000313" key="2">
    <source>
        <dbReference type="EMBL" id="MDR6293746.1"/>
    </source>
</evidence>
<gene>
    <name evidence="2" type="ORF">E9232_006297</name>
</gene>
<feature type="domain" description="Cupin type-2" evidence="1">
    <location>
        <begin position="51"/>
        <end position="116"/>
    </location>
</feature>
<dbReference type="Gene3D" id="2.60.120.10">
    <property type="entry name" value="Jelly Rolls"/>
    <property type="match status" value="1"/>
</dbReference>
<reference evidence="2 3" key="1">
    <citation type="submission" date="2023-07" db="EMBL/GenBank/DDBJ databases">
        <title>Sorghum-associated microbial communities from plants grown in Nebraska, USA.</title>
        <authorList>
            <person name="Schachtman D."/>
        </authorList>
    </citation>
    <scope>NUCLEOTIDE SEQUENCE [LARGE SCALE GENOMIC DNA]</scope>
    <source>
        <strain evidence="2 3">584</strain>
    </source>
</reference>
<sequence>MTLPNRAPAPRPQDIAAGGEWLEWMPGERFALRVPSAATQGRYTMLEVTAVPRCGPPLHIHRNEDEHFIILEGTVRFVRGDRVFDASAGTTVTVPKGVRHTWSVVSDGTVRMLLVFTPGGFDDCFLELVGSAKDQAEGILARHGCTVVGPAICE</sequence>
<dbReference type="Pfam" id="PF07883">
    <property type="entry name" value="Cupin_2"/>
    <property type="match status" value="1"/>
</dbReference>
<protein>
    <submittedName>
        <fullName evidence="2">Quercetin dioxygenase-like cupin family protein</fullName>
    </submittedName>
</protein>
<dbReference type="RefSeq" id="WP_309800964.1">
    <property type="nucleotide sequence ID" value="NZ_JAVDPW010000013.1"/>
</dbReference>
<evidence type="ECO:0000313" key="3">
    <source>
        <dbReference type="Proteomes" id="UP001262410"/>
    </source>
</evidence>
<evidence type="ECO:0000259" key="1">
    <source>
        <dbReference type="Pfam" id="PF07883"/>
    </source>
</evidence>
<dbReference type="Proteomes" id="UP001262410">
    <property type="component" value="Unassembled WGS sequence"/>
</dbReference>
<comment type="caution">
    <text evidence="2">The sequence shown here is derived from an EMBL/GenBank/DDBJ whole genome shotgun (WGS) entry which is preliminary data.</text>
</comment>
<dbReference type="InterPro" id="IPR053146">
    <property type="entry name" value="QDO-like"/>
</dbReference>
<dbReference type="InterPro" id="IPR013096">
    <property type="entry name" value="Cupin_2"/>
</dbReference>
<dbReference type="PANTHER" id="PTHR36440">
    <property type="entry name" value="PUTATIVE (AFU_ORTHOLOGUE AFUA_8G07350)-RELATED"/>
    <property type="match status" value="1"/>
</dbReference>
<dbReference type="EMBL" id="JAVDPW010000013">
    <property type="protein sequence ID" value="MDR6293746.1"/>
    <property type="molecule type" value="Genomic_DNA"/>
</dbReference>
<dbReference type="InterPro" id="IPR011051">
    <property type="entry name" value="RmlC_Cupin_sf"/>
</dbReference>
<dbReference type="PANTHER" id="PTHR36440:SF1">
    <property type="entry name" value="PUTATIVE (AFU_ORTHOLOGUE AFUA_8G07350)-RELATED"/>
    <property type="match status" value="1"/>
</dbReference>
<name>A0ABU1JYQ6_9PROT</name>
<proteinExistence type="predicted"/>